<dbReference type="OMA" id="CPPKDSY"/>
<dbReference type="Gramene" id="Mp2g01310.1">
    <property type="protein sequence ID" value="Mp2g01310.1.cds"/>
    <property type="gene ID" value="Mp2g01310"/>
</dbReference>
<accession>A0A2R6X9B0</accession>
<evidence type="ECO:0000313" key="2">
    <source>
        <dbReference type="Proteomes" id="UP000244005"/>
    </source>
</evidence>
<proteinExistence type="predicted"/>
<dbReference type="AlphaFoldDB" id="A0A2R6X9B0"/>
<dbReference type="Proteomes" id="UP000244005">
    <property type="component" value="Unassembled WGS sequence"/>
</dbReference>
<protein>
    <submittedName>
        <fullName evidence="1">Uncharacterized protein</fullName>
    </submittedName>
</protein>
<dbReference type="PANTHER" id="PTHR37181">
    <property type="entry name" value="F6A14.6 PROTEIN"/>
    <property type="match status" value="1"/>
</dbReference>
<dbReference type="EMBL" id="KZ772700">
    <property type="protein sequence ID" value="PTQ42695.1"/>
    <property type="molecule type" value="Genomic_DNA"/>
</dbReference>
<name>A0A2R6X9B0_MARPO</name>
<organism evidence="1 2">
    <name type="scientific">Marchantia polymorpha</name>
    <name type="common">Common liverwort</name>
    <name type="synonym">Marchantia aquatica</name>
    <dbReference type="NCBI Taxonomy" id="3197"/>
    <lineage>
        <taxon>Eukaryota</taxon>
        <taxon>Viridiplantae</taxon>
        <taxon>Streptophyta</taxon>
        <taxon>Embryophyta</taxon>
        <taxon>Marchantiophyta</taxon>
        <taxon>Marchantiopsida</taxon>
        <taxon>Marchantiidae</taxon>
        <taxon>Marchantiales</taxon>
        <taxon>Marchantiaceae</taxon>
        <taxon>Marchantia</taxon>
    </lineage>
</organism>
<dbReference type="OrthoDB" id="783877at2759"/>
<gene>
    <name evidence="1" type="ORF">MARPO_0028s0021</name>
</gene>
<keyword evidence="2" id="KW-1185">Reference proteome</keyword>
<evidence type="ECO:0000313" key="1">
    <source>
        <dbReference type="EMBL" id="PTQ42695.1"/>
    </source>
</evidence>
<sequence>MGGMSISAIQPNEGMETAPDKVEKTWLEVVKAAVSLGDHDIVSRDSLHYPKIVEQSWIHTIKDPKDFKKIKKNDFVGDVLQKIEEGLEEDQAASKFFYEERELVRDLQQKLEAKGALTEEIFLGLLKPHLESLKSRTVGGESEGNVVDGPHSNGSVSPVDRRSTLSLVRAVAVRLGPRLISTLLQCCALLRLWSMVHILLERRVVDTRDCSRIVESAIEDQQARTLCHCITYGPDLAPQDFLSILVFFLRSMERTPKSFQVVKGEWKRLALSKIQVYKNRKEVASESGEPPSPATVLALANAIDGFSAPELCIHQLVASDQDESVLTSVVAKLEPPQLLSLLQYLCKWVERYSSQLARYPTPKLGRVPSMNQVLFWTSVILECNYTKFVLSSDYHAVVKAMRKLVQPLVELSTHLTPLIGIVDHLRYRRYAAAIKTRVHVPTAPTDYVIELLDLS</sequence>
<dbReference type="PANTHER" id="PTHR37181:SF1">
    <property type="entry name" value="F6A14.6 PROTEIN"/>
    <property type="match status" value="1"/>
</dbReference>
<reference evidence="2" key="1">
    <citation type="journal article" date="2017" name="Cell">
        <title>Insights into land plant evolution garnered from the Marchantia polymorpha genome.</title>
        <authorList>
            <person name="Bowman J.L."/>
            <person name="Kohchi T."/>
            <person name="Yamato K.T."/>
            <person name="Jenkins J."/>
            <person name="Shu S."/>
            <person name="Ishizaki K."/>
            <person name="Yamaoka S."/>
            <person name="Nishihama R."/>
            <person name="Nakamura Y."/>
            <person name="Berger F."/>
            <person name="Adam C."/>
            <person name="Aki S.S."/>
            <person name="Althoff F."/>
            <person name="Araki T."/>
            <person name="Arteaga-Vazquez M.A."/>
            <person name="Balasubrmanian S."/>
            <person name="Barry K."/>
            <person name="Bauer D."/>
            <person name="Boehm C.R."/>
            <person name="Briginshaw L."/>
            <person name="Caballero-Perez J."/>
            <person name="Catarino B."/>
            <person name="Chen F."/>
            <person name="Chiyoda S."/>
            <person name="Chovatia M."/>
            <person name="Davies K.M."/>
            <person name="Delmans M."/>
            <person name="Demura T."/>
            <person name="Dierschke T."/>
            <person name="Dolan L."/>
            <person name="Dorantes-Acosta A.E."/>
            <person name="Eklund D.M."/>
            <person name="Florent S.N."/>
            <person name="Flores-Sandoval E."/>
            <person name="Fujiyama A."/>
            <person name="Fukuzawa H."/>
            <person name="Galik B."/>
            <person name="Grimanelli D."/>
            <person name="Grimwood J."/>
            <person name="Grossniklaus U."/>
            <person name="Hamada T."/>
            <person name="Haseloff J."/>
            <person name="Hetherington A.J."/>
            <person name="Higo A."/>
            <person name="Hirakawa Y."/>
            <person name="Hundley H.N."/>
            <person name="Ikeda Y."/>
            <person name="Inoue K."/>
            <person name="Inoue S.I."/>
            <person name="Ishida S."/>
            <person name="Jia Q."/>
            <person name="Kakita M."/>
            <person name="Kanazawa T."/>
            <person name="Kawai Y."/>
            <person name="Kawashima T."/>
            <person name="Kennedy M."/>
            <person name="Kinose K."/>
            <person name="Kinoshita T."/>
            <person name="Kohara Y."/>
            <person name="Koide E."/>
            <person name="Komatsu K."/>
            <person name="Kopischke S."/>
            <person name="Kubo M."/>
            <person name="Kyozuka J."/>
            <person name="Lagercrantz U."/>
            <person name="Lin S.S."/>
            <person name="Lindquist E."/>
            <person name="Lipzen A.M."/>
            <person name="Lu C.W."/>
            <person name="De Luna E."/>
            <person name="Martienssen R.A."/>
            <person name="Minamino N."/>
            <person name="Mizutani M."/>
            <person name="Mizutani M."/>
            <person name="Mochizuki N."/>
            <person name="Monte I."/>
            <person name="Mosher R."/>
            <person name="Nagasaki H."/>
            <person name="Nakagami H."/>
            <person name="Naramoto S."/>
            <person name="Nishitani K."/>
            <person name="Ohtani M."/>
            <person name="Okamoto T."/>
            <person name="Okumura M."/>
            <person name="Phillips J."/>
            <person name="Pollak B."/>
            <person name="Reinders A."/>
            <person name="Rovekamp M."/>
            <person name="Sano R."/>
            <person name="Sawa S."/>
            <person name="Schmid M.W."/>
            <person name="Shirakawa M."/>
            <person name="Solano R."/>
            <person name="Spunde A."/>
            <person name="Suetsugu N."/>
            <person name="Sugano S."/>
            <person name="Sugiyama A."/>
            <person name="Sun R."/>
            <person name="Suzuki Y."/>
            <person name="Takenaka M."/>
            <person name="Takezawa D."/>
            <person name="Tomogane H."/>
            <person name="Tsuzuki M."/>
            <person name="Ueda T."/>
            <person name="Umeda M."/>
            <person name="Ward J.M."/>
            <person name="Watanabe Y."/>
            <person name="Yazaki K."/>
            <person name="Yokoyama R."/>
            <person name="Yoshitake Y."/>
            <person name="Yotsui I."/>
            <person name="Zachgo S."/>
            <person name="Schmutz J."/>
        </authorList>
    </citation>
    <scope>NUCLEOTIDE SEQUENCE [LARGE SCALE GENOMIC DNA]</scope>
    <source>
        <strain evidence="2">Tak-1</strain>
    </source>
</reference>